<sequence length="473" mass="53815">MLWSIALCVIALVIICLTHFVLKWRNPKCNEVLPPGSMGLPFIGETIQLIIPSHSLDVPQFIKERVQRHGCAADPEFNHFILLQDGKLVEAWYLDLFAKVFKQGENKADRASIHKYTRKISLNHFGVESLKGKLLPKIEEMVHKTLSSWSSQECIEVKYATSVMTLDFGAKQLFSYDDEKSPMNFCDKFINFSRGLMSFPLNIPGTAYYKCLEDYNKTFEMLANVVQERRASPDRQHGDVHDHVIEDMNVEKFLTGDVVVQLMFGLLFVNFDSLSSTLTLVFKLLSENPLVLEELTVTENEAILRRREKSDSPITWEEYKSMTFTLHVSAIDLTWSIHVVNETLRLGSAAPGFLRRARQDIQVNGYTIPAGWAIMVAASALQLNPDTYEDPPAFNPSRWKDLKANVIAKNFMPFGGGMKQCAGAEYSRVLLVIFLHVLVTKYRWTKIKGGNIVRNPILQFKDSIHIKISKKHG</sequence>
<name>A0ACC0XFA4_9ROSI</name>
<organism evidence="1 2">
    <name type="scientific">Pistacia integerrima</name>
    <dbReference type="NCBI Taxonomy" id="434235"/>
    <lineage>
        <taxon>Eukaryota</taxon>
        <taxon>Viridiplantae</taxon>
        <taxon>Streptophyta</taxon>
        <taxon>Embryophyta</taxon>
        <taxon>Tracheophyta</taxon>
        <taxon>Spermatophyta</taxon>
        <taxon>Magnoliopsida</taxon>
        <taxon>eudicotyledons</taxon>
        <taxon>Gunneridae</taxon>
        <taxon>Pentapetalae</taxon>
        <taxon>rosids</taxon>
        <taxon>malvids</taxon>
        <taxon>Sapindales</taxon>
        <taxon>Anacardiaceae</taxon>
        <taxon>Pistacia</taxon>
    </lineage>
</organism>
<gene>
    <name evidence="1" type="ORF">Pint_19781</name>
</gene>
<accession>A0ACC0XFA4</accession>
<reference evidence="2" key="1">
    <citation type="journal article" date="2023" name="G3 (Bethesda)">
        <title>Genome assembly and association tests identify interacting loci associated with vigor, precocity, and sex in interspecific pistachio rootstocks.</title>
        <authorList>
            <person name="Palmer W."/>
            <person name="Jacygrad E."/>
            <person name="Sagayaradj S."/>
            <person name="Cavanaugh K."/>
            <person name="Han R."/>
            <person name="Bertier L."/>
            <person name="Beede B."/>
            <person name="Kafkas S."/>
            <person name="Golino D."/>
            <person name="Preece J."/>
            <person name="Michelmore R."/>
        </authorList>
    </citation>
    <scope>NUCLEOTIDE SEQUENCE [LARGE SCALE GENOMIC DNA]</scope>
</reference>
<protein>
    <submittedName>
        <fullName evidence="1">Uncharacterized protein</fullName>
    </submittedName>
</protein>
<dbReference type="Proteomes" id="UP001163603">
    <property type="component" value="Chromosome 13"/>
</dbReference>
<keyword evidence="2" id="KW-1185">Reference proteome</keyword>
<comment type="caution">
    <text evidence="1">The sequence shown here is derived from an EMBL/GenBank/DDBJ whole genome shotgun (WGS) entry which is preliminary data.</text>
</comment>
<dbReference type="EMBL" id="CM047748">
    <property type="protein sequence ID" value="KAJ0014943.1"/>
    <property type="molecule type" value="Genomic_DNA"/>
</dbReference>
<evidence type="ECO:0000313" key="1">
    <source>
        <dbReference type="EMBL" id="KAJ0014943.1"/>
    </source>
</evidence>
<evidence type="ECO:0000313" key="2">
    <source>
        <dbReference type="Proteomes" id="UP001163603"/>
    </source>
</evidence>
<proteinExistence type="predicted"/>